<proteinExistence type="predicted"/>
<feature type="non-terminal residue" evidence="1">
    <location>
        <position position="215"/>
    </location>
</feature>
<comment type="caution">
    <text evidence="1">The sequence shown here is derived from an EMBL/GenBank/DDBJ whole genome shotgun (WGS) entry which is preliminary data.</text>
</comment>
<protein>
    <submittedName>
        <fullName evidence="1">Uncharacterized protein</fullName>
    </submittedName>
</protein>
<accession>A0ABN9U1C7</accession>
<evidence type="ECO:0000313" key="2">
    <source>
        <dbReference type="Proteomes" id="UP001189429"/>
    </source>
</evidence>
<dbReference type="EMBL" id="CAUYUJ010015324">
    <property type="protein sequence ID" value="CAK0852582.1"/>
    <property type="molecule type" value="Genomic_DNA"/>
</dbReference>
<evidence type="ECO:0000313" key="1">
    <source>
        <dbReference type="EMBL" id="CAK0852582.1"/>
    </source>
</evidence>
<sequence length="215" mass="22987">SLEAVRGVPRSRVVRAALFCWRLDNEAAWEASGSLLRTANPPRQRVESVLRGLGPGKNTAAEEHRSFVVPGVAGVTRAEHSVILMRRWAACESNLGSPRRLAGPGPGKPGLDSVLREVPRMYGVAEYTCLCLATTLVLGRRVRDNAGAQCWPVGPGAGTAALFLTGAEAAVAQSNAVWPWQRDRRNLRAAVAAVAAELGIAFMAAQHSLCNWISE</sequence>
<organism evidence="1 2">
    <name type="scientific">Prorocentrum cordatum</name>
    <dbReference type="NCBI Taxonomy" id="2364126"/>
    <lineage>
        <taxon>Eukaryota</taxon>
        <taxon>Sar</taxon>
        <taxon>Alveolata</taxon>
        <taxon>Dinophyceae</taxon>
        <taxon>Prorocentrales</taxon>
        <taxon>Prorocentraceae</taxon>
        <taxon>Prorocentrum</taxon>
    </lineage>
</organism>
<name>A0ABN9U1C7_9DINO</name>
<reference evidence="1" key="1">
    <citation type="submission" date="2023-10" db="EMBL/GenBank/DDBJ databases">
        <authorList>
            <person name="Chen Y."/>
            <person name="Shah S."/>
            <person name="Dougan E. K."/>
            <person name="Thang M."/>
            <person name="Chan C."/>
        </authorList>
    </citation>
    <scope>NUCLEOTIDE SEQUENCE [LARGE SCALE GENOMIC DNA]</scope>
</reference>
<keyword evidence="2" id="KW-1185">Reference proteome</keyword>
<feature type="non-terminal residue" evidence="1">
    <location>
        <position position="1"/>
    </location>
</feature>
<dbReference type="Proteomes" id="UP001189429">
    <property type="component" value="Unassembled WGS sequence"/>
</dbReference>
<gene>
    <name evidence="1" type="ORF">PCOR1329_LOCUS44313</name>
</gene>